<dbReference type="RefSeq" id="WP_009579429.1">
    <property type="nucleotide sequence ID" value="NZ_AMZN01000029.1"/>
</dbReference>
<evidence type="ECO:0000313" key="3">
    <source>
        <dbReference type="Proteomes" id="UP000011135"/>
    </source>
</evidence>
<dbReference type="InterPro" id="IPR013783">
    <property type="entry name" value="Ig-like_fold"/>
</dbReference>
<proteinExistence type="predicted"/>
<reference evidence="2 3" key="1">
    <citation type="submission" date="2012-12" db="EMBL/GenBank/DDBJ databases">
        <title>Genome assembly of Fulvivirga imtechensis AK7.</title>
        <authorList>
            <person name="Nupur N."/>
            <person name="Khatri I."/>
            <person name="Kumar R."/>
            <person name="Subramanian S."/>
            <person name="Pinnaka A."/>
        </authorList>
    </citation>
    <scope>NUCLEOTIDE SEQUENCE [LARGE SCALE GENOMIC DNA]</scope>
    <source>
        <strain evidence="2 3">AK7</strain>
    </source>
</reference>
<dbReference type="SUPFAM" id="SSF49313">
    <property type="entry name" value="Cadherin-like"/>
    <property type="match status" value="5"/>
</dbReference>
<dbReference type="SUPFAM" id="SSF49373">
    <property type="entry name" value="Invasin/intimin cell-adhesion fragments"/>
    <property type="match status" value="1"/>
</dbReference>
<dbReference type="STRING" id="1237149.C900_01982"/>
<dbReference type="SMART" id="SM00736">
    <property type="entry name" value="CADG"/>
    <property type="match status" value="3"/>
</dbReference>
<dbReference type="InterPro" id="IPR043772">
    <property type="entry name" value="MBG_3"/>
</dbReference>
<keyword evidence="3" id="KW-1185">Reference proteome</keyword>
<dbReference type="InterPro" id="IPR006644">
    <property type="entry name" value="Cadg"/>
</dbReference>
<dbReference type="Proteomes" id="UP000011135">
    <property type="component" value="Unassembled WGS sequence"/>
</dbReference>
<dbReference type="Gene3D" id="2.60.40.10">
    <property type="entry name" value="Immunoglobulins"/>
    <property type="match status" value="6"/>
</dbReference>
<dbReference type="InterPro" id="IPR015919">
    <property type="entry name" value="Cadherin-like_sf"/>
</dbReference>
<dbReference type="NCBIfam" id="TIGR04131">
    <property type="entry name" value="Bac_Flav_CTERM"/>
    <property type="match status" value="1"/>
</dbReference>
<dbReference type="eggNOG" id="COG2911">
    <property type="taxonomic scope" value="Bacteria"/>
</dbReference>
<dbReference type="InterPro" id="IPR026341">
    <property type="entry name" value="T9SS_type_B"/>
</dbReference>
<sequence length="1553" mass="163994">MANGLRFKSIIGVIFITISICGILVNARAQSPQFTSTPVENGEYGASYQYNITTSPGAGDLEILLTSGDLPAGITLTDFGDGTGQLAGTPTETGSFPIVLTVREELDNASSDTQSFTLSIAKATATVSFDDLSTTYNGGPQTPTVITTPSGLTVDVTYDGSATAPTNAGSYEVVATVNDANYTGSATGTFTINKATATVTLDDLTVTYNGSPQSPTVTTTPSGLTVDVTYDGSATAPTNAGSYEVTAMVNDANYTGSATGTLTINKATATVTLDDLTVNYNGSPQSPTVTTTPSGLTVDVTYDGSATAPTNAGSYEVTATVNDANYTGSATGTFTINKATATVTLDDLTVTYNGSPQSPTVTTTPSGLTVDVTYDGSATAPTNAGSYEVTATVNDVNYSGNNTGTFTINKAGATVTFGSLTATYDGNPKPVTTTTTPAGLGVSITYDGSLTPPTNVGSYAVIATINDPNYTGSASNTFSITKASAMVSLSNTIQTYDGAPKMVTVTTTPSGLTVNITYDGSTTPPTNAGTYAVVATVDDTNYGGSNSGSLRINKAVATVTISNLYQNYDGDEKPVTVTTVPSGLTTTVTYDGSSTVPSAPGSYVVEAIVSNANYSGSSSQVLVINGPPTTSGIPDVNVNEDAANYNIALRPIFADAEDSDAALNFAVVNNTNPTLFTSTNINSSDVLILDFAPDQNGEAFITVRVTDTGGLFVDDEFKVSVAAVQDNPVFTSTPVLGAVRGSNYAYNSQATDPDVGDVLTYSSVVKPGWLTFQDNGGGSGTLSGTPGAGDIGSHDVLLIVTDGGRQAVQEFQITVVETNFEPSFTSTPVTSVDEDELYSYNVTATDPDAGDTPTISVVTKPDWLALGEVDGTDDVLYGTPTNADVGEHDVVLRATDMFGAFDEQSFIITVININDAPEFTSEPVTTATQNIEYTYNIQIKDEDPDDNYTITATTIPSWLDQPVDQGNGMALLSGIPPVSTTNFEEYNVTLIVEDAAGATDEQQFTITVEYQNYPPTLDPIADQGPFNEDHPGTITVPLTGISAGNGETQTLSVTVVSDNENLISDVDVNYTSPEVGGSLSFRPEADQNGVANITVTVQDSGAESFNSISRSFQVTINPVNDKPVFTKTHADQRVRVGEEFSAVVEATDIDTGDVLTITMSTEAGWLTLEDNGNGMAAISGTVPQGAAGTNYLVTVKVTDQAGEFSTTAFTISVNTPPLINNIDISIDEDEVYEFLIDDFNSVFSDTENDNIAKIRIQSLPDFVKTFTWQGTAIKAGDEITVDNGSIKQLIYTPPIDESGTANFTWQAFDGYDWSDLAEVTIVVIAINDAPFFKEKEDEPIFYKQGDGPVPVTRILVIRDIDNQNLKEATINILQEGYIKGEDILQYDNSFNSNITGKFDAQTGEMKLTGIDNFINYAEAIKNVLYENTFLGETDKTEKTISIVVTDEDGEKSEAFNRKIEITEVLPEVDIVSAFTPNNDGTNDYWDFKNLEYYTTIKISVFNDNGSRVFSCSSVDCKWDGTMEGKALPAGSYFYTIDLNNGRRKYQGTVTILK</sequence>
<dbReference type="GO" id="GO:0016020">
    <property type="term" value="C:membrane"/>
    <property type="evidence" value="ECO:0007669"/>
    <property type="project" value="InterPro"/>
</dbReference>
<organism evidence="2 3">
    <name type="scientific">Fulvivirga imtechensis AK7</name>
    <dbReference type="NCBI Taxonomy" id="1237149"/>
    <lineage>
        <taxon>Bacteria</taxon>
        <taxon>Pseudomonadati</taxon>
        <taxon>Bacteroidota</taxon>
        <taxon>Cytophagia</taxon>
        <taxon>Cytophagales</taxon>
        <taxon>Fulvivirgaceae</taxon>
        <taxon>Fulvivirga</taxon>
    </lineage>
</organism>
<dbReference type="eggNOG" id="COG3637">
    <property type="taxonomic scope" value="Bacteria"/>
</dbReference>
<gene>
    <name evidence="2" type="ORF">C900_01982</name>
</gene>
<feature type="domain" description="Dystroglycan-type cadherin-like" evidence="1">
    <location>
        <begin position="1124"/>
        <end position="1220"/>
    </location>
</feature>
<name>L8JXN6_9BACT</name>
<dbReference type="eggNOG" id="COG3210">
    <property type="taxonomic scope" value="Bacteria"/>
</dbReference>
<feature type="domain" description="Dystroglycan-type cadherin-like" evidence="1">
    <location>
        <begin position="824"/>
        <end position="917"/>
    </location>
</feature>
<evidence type="ECO:0000259" key="1">
    <source>
        <dbReference type="SMART" id="SM00736"/>
    </source>
</evidence>
<protein>
    <recommendedName>
        <fullName evidence="1">Dystroglycan-type cadherin-like domain-containing protein</fullName>
    </recommendedName>
</protein>
<accession>L8JXN6</accession>
<comment type="caution">
    <text evidence="2">The sequence shown here is derived from an EMBL/GenBank/DDBJ whole genome shotgun (WGS) entry which is preliminary data.</text>
</comment>
<dbReference type="Pfam" id="PF05345">
    <property type="entry name" value="He_PIG"/>
    <property type="match status" value="4"/>
</dbReference>
<feature type="domain" description="Dystroglycan-type cadherin-like" evidence="1">
    <location>
        <begin position="728"/>
        <end position="822"/>
    </location>
</feature>
<dbReference type="GO" id="GO:0005509">
    <property type="term" value="F:calcium ion binding"/>
    <property type="evidence" value="ECO:0007669"/>
    <property type="project" value="InterPro"/>
</dbReference>
<dbReference type="Pfam" id="PF13585">
    <property type="entry name" value="CHU_C"/>
    <property type="match status" value="1"/>
</dbReference>
<dbReference type="EMBL" id="AMZN01000029">
    <property type="protein sequence ID" value="ELR71987.1"/>
    <property type="molecule type" value="Genomic_DNA"/>
</dbReference>
<dbReference type="InterPro" id="IPR008964">
    <property type="entry name" value="Invasin/intimin_cell_adhesion"/>
</dbReference>
<dbReference type="PATRIC" id="fig|1237149.3.peg.1937"/>
<evidence type="ECO:0000313" key="2">
    <source>
        <dbReference type="EMBL" id="ELR71987.1"/>
    </source>
</evidence>
<dbReference type="Pfam" id="PF18887">
    <property type="entry name" value="MBG_3"/>
    <property type="match status" value="7"/>
</dbReference>